<dbReference type="InterPro" id="IPR048395">
    <property type="entry name" value="Glyco_hydro_31_C"/>
</dbReference>
<dbReference type="Proteomes" id="UP000046393">
    <property type="component" value="Unplaced"/>
</dbReference>
<evidence type="ECO:0000259" key="5">
    <source>
        <dbReference type="Pfam" id="PF01055"/>
    </source>
</evidence>
<organism evidence="7 8">
    <name type="scientific">Syphacia muris</name>
    <dbReference type="NCBI Taxonomy" id="451379"/>
    <lineage>
        <taxon>Eukaryota</taxon>
        <taxon>Metazoa</taxon>
        <taxon>Ecdysozoa</taxon>
        <taxon>Nematoda</taxon>
        <taxon>Chromadorea</taxon>
        <taxon>Rhabditida</taxon>
        <taxon>Spirurina</taxon>
        <taxon>Oxyuridomorpha</taxon>
        <taxon>Oxyuroidea</taxon>
        <taxon>Oxyuridae</taxon>
        <taxon>Syphacia</taxon>
    </lineage>
</organism>
<dbReference type="PROSITE" id="PS00129">
    <property type="entry name" value="GLYCOSYL_HYDROL_F31_1"/>
    <property type="match status" value="1"/>
</dbReference>
<evidence type="ECO:0000313" key="7">
    <source>
        <dbReference type="Proteomes" id="UP000046393"/>
    </source>
</evidence>
<dbReference type="InterPro" id="IPR017853">
    <property type="entry name" value="GH"/>
</dbReference>
<dbReference type="CDD" id="cd06602">
    <property type="entry name" value="GH31_MGAM_SI_GAA"/>
    <property type="match status" value="1"/>
</dbReference>
<dbReference type="CDD" id="cd14752">
    <property type="entry name" value="GH31_N"/>
    <property type="match status" value="1"/>
</dbReference>
<keyword evidence="2 4" id="KW-0378">Hydrolase</keyword>
<accession>A0A0N5ACG1</accession>
<name>A0A0N5ACG1_9BILA</name>
<dbReference type="PANTHER" id="PTHR22762:SF133">
    <property type="entry name" value="P-TYPE DOMAIN-CONTAINING PROTEIN"/>
    <property type="match status" value="1"/>
</dbReference>
<dbReference type="GO" id="GO:0004558">
    <property type="term" value="F:alpha-1,4-glucosidase activity"/>
    <property type="evidence" value="ECO:0007669"/>
    <property type="project" value="TreeGrafter"/>
</dbReference>
<evidence type="ECO:0000256" key="1">
    <source>
        <dbReference type="ARBA" id="ARBA00007806"/>
    </source>
</evidence>
<dbReference type="GO" id="GO:0005975">
    <property type="term" value="P:carbohydrate metabolic process"/>
    <property type="evidence" value="ECO:0007669"/>
    <property type="project" value="InterPro"/>
</dbReference>
<dbReference type="InterPro" id="IPR013780">
    <property type="entry name" value="Glyco_hydro_b"/>
</dbReference>
<dbReference type="AlphaFoldDB" id="A0A0N5ACG1"/>
<dbReference type="SUPFAM" id="SSF51011">
    <property type="entry name" value="Glycosyl hydrolase domain"/>
    <property type="match status" value="1"/>
</dbReference>
<feature type="domain" description="Glycosyl hydrolase family 31 C-terminal" evidence="6">
    <location>
        <begin position="488"/>
        <end position="526"/>
    </location>
</feature>
<dbReference type="Gene3D" id="2.60.40.1760">
    <property type="entry name" value="glycosyl hydrolase (family 31)"/>
    <property type="match status" value="1"/>
</dbReference>
<dbReference type="InterPro" id="IPR030458">
    <property type="entry name" value="Glyco_hydro_31_AS"/>
</dbReference>
<dbReference type="SUPFAM" id="SSF51445">
    <property type="entry name" value="(Trans)glycosidases"/>
    <property type="match status" value="1"/>
</dbReference>
<dbReference type="Gene3D" id="3.20.20.80">
    <property type="entry name" value="Glycosidases"/>
    <property type="match status" value="1"/>
</dbReference>
<dbReference type="PANTHER" id="PTHR22762">
    <property type="entry name" value="ALPHA-GLUCOSIDASE"/>
    <property type="match status" value="1"/>
</dbReference>
<reference evidence="8" key="1">
    <citation type="submission" date="2017-02" db="UniProtKB">
        <authorList>
            <consortium name="WormBaseParasite"/>
        </authorList>
    </citation>
    <scope>IDENTIFICATION</scope>
</reference>
<keyword evidence="7" id="KW-1185">Reference proteome</keyword>
<evidence type="ECO:0000256" key="3">
    <source>
        <dbReference type="ARBA" id="ARBA00023295"/>
    </source>
</evidence>
<evidence type="ECO:0000256" key="4">
    <source>
        <dbReference type="RuleBase" id="RU361185"/>
    </source>
</evidence>
<dbReference type="Pfam" id="PF21365">
    <property type="entry name" value="Glyco_hydro_31_3rd"/>
    <property type="match status" value="1"/>
</dbReference>
<keyword evidence="3 4" id="KW-0326">Glycosidase</keyword>
<comment type="similarity">
    <text evidence="1 4">Belongs to the glycosyl hydrolase 31 family.</text>
</comment>
<proteinExistence type="inferred from homology"/>
<feature type="domain" description="Glycoside hydrolase family 31 TIM barrel" evidence="5">
    <location>
        <begin position="87"/>
        <end position="480"/>
    </location>
</feature>
<dbReference type="STRING" id="451379.A0A0N5ACG1"/>
<evidence type="ECO:0000259" key="6">
    <source>
        <dbReference type="Pfam" id="PF21365"/>
    </source>
</evidence>
<dbReference type="Gene3D" id="2.60.40.1180">
    <property type="entry name" value="Golgi alpha-mannosidase II"/>
    <property type="match status" value="1"/>
</dbReference>
<dbReference type="InterPro" id="IPR000322">
    <property type="entry name" value="Glyco_hydro_31_TIM"/>
</dbReference>
<protein>
    <submittedName>
        <fullName evidence="8">Maltase-glucoamylase, intestinal</fullName>
    </submittedName>
</protein>
<evidence type="ECO:0000256" key="2">
    <source>
        <dbReference type="ARBA" id="ARBA00022801"/>
    </source>
</evidence>
<sequence>MHSLINTIHNVIELFRNTSLVVHFKIIKISKFEKRNLQKPLKIQEVTTGPGPHLVYRTIGGLLDMYFFPGPKPEEVIQQYHALIGKPFMPPFWALGFQLSRYGYKSLDEVKEVVKNVTEKGIPLETIYADIDYMNRYMDFTLGDKWTGFGDYANELHKNYSMKLILIFDPAVDATSDAFKNALDKIMLGVVWPDHHAAFPDFFDTNVTKEWWKDEFVKIHNSVSFDGIWIDMNEPAAFGTDTDYPWYFDNPDHPNITSLKCKQSDKHDIDKYENPPYLTHAVFLRETEVCDTTFFFALTQLSSTEVQVWLSLLFFQHKLNQKTLCLYGKTHQGTEFLYNSKNMYGLYETIATDYAARNAIPQRSVVISRSTFPSAGRYGGHWLGDNSATWDDLRTSIIGVQEFNMFGIPYVGSDICGFLTDTEEELCLRWQQAGAFHPFSRNHNDAAAMPQDPAQWESVAIATRTANLFRYSFLSYLYSLHFNVALNGGTVVRPLFFEFPGDAEAHNRGEEFLWGDSMLIAPVYTKVTLNEFCSEYFFASFS</sequence>
<dbReference type="WBParaSite" id="SMUV_0000183701-mRNA-1">
    <property type="protein sequence ID" value="SMUV_0000183701-mRNA-1"/>
    <property type="gene ID" value="SMUV_0000183701"/>
</dbReference>
<dbReference type="Pfam" id="PF01055">
    <property type="entry name" value="Glyco_hydro_31_2nd"/>
    <property type="match status" value="1"/>
</dbReference>
<evidence type="ECO:0000313" key="8">
    <source>
        <dbReference type="WBParaSite" id="SMUV_0000183701-mRNA-1"/>
    </source>
</evidence>